<organism evidence="1 2">
    <name type="scientific">Aegilops tauschii subsp. strangulata</name>
    <name type="common">Goatgrass</name>
    <dbReference type="NCBI Taxonomy" id="200361"/>
    <lineage>
        <taxon>Eukaryota</taxon>
        <taxon>Viridiplantae</taxon>
        <taxon>Streptophyta</taxon>
        <taxon>Embryophyta</taxon>
        <taxon>Tracheophyta</taxon>
        <taxon>Spermatophyta</taxon>
        <taxon>Magnoliopsida</taxon>
        <taxon>Liliopsida</taxon>
        <taxon>Poales</taxon>
        <taxon>Poaceae</taxon>
        <taxon>BOP clade</taxon>
        <taxon>Pooideae</taxon>
        <taxon>Triticodae</taxon>
        <taxon>Triticeae</taxon>
        <taxon>Triticinae</taxon>
        <taxon>Aegilops</taxon>
    </lineage>
</organism>
<reference evidence="1" key="5">
    <citation type="journal article" date="2021" name="G3 (Bethesda)">
        <title>Aegilops tauschii genome assembly Aet v5.0 features greater sequence contiguity and improved annotation.</title>
        <authorList>
            <person name="Wang L."/>
            <person name="Zhu T."/>
            <person name="Rodriguez J.C."/>
            <person name="Deal K.R."/>
            <person name="Dubcovsky J."/>
            <person name="McGuire P.E."/>
            <person name="Lux T."/>
            <person name="Spannagl M."/>
            <person name="Mayer K.F.X."/>
            <person name="Baldrich P."/>
            <person name="Meyers B.C."/>
            <person name="Huo N."/>
            <person name="Gu Y.Q."/>
            <person name="Zhou H."/>
            <person name="Devos K.M."/>
            <person name="Bennetzen J.L."/>
            <person name="Unver T."/>
            <person name="Budak H."/>
            <person name="Gulick P.J."/>
            <person name="Galiba G."/>
            <person name="Kalapos B."/>
            <person name="Nelson D.R."/>
            <person name="Li P."/>
            <person name="You F.M."/>
            <person name="Luo M.C."/>
            <person name="Dvorak J."/>
        </authorList>
    </citation>
    <scope>NUCLEOTIDE SEQUENCE [LARGE SCALE GENOMIC DNA]</scope>
    <source>
        <strain evidence="1">cv. AL8/78</strain>
    </source>
</reference>
<reference evidence="2" key="2">
    <citation type="journal article" date="2017" name="Nat. Plants">
        <title>The Aegilops tauschii genome reveals multiple impacts of transposons.</title>
        <authorList>
            <person name="Zhao G."/>
            <person name="Zou C."/>
            <person name="Li K."/>
            <person name="Wang K."/>
            <person name="Li T."/>
            <person name="Gao L."/>
            <person name="Zhang X."/>
            <person name="Wang H."/>
            <person name="Yang Z."/>
            <person name="Liu X."/>
            <person name="Jiang W."/>
            <person name="Mao L."/>
            <person name="Kong X."/>
            <person name="Jiao Y."/>
            <person name="Jia J."/>
        </authorList>
    </citation>
    <scope>NUCLEOTIDE SEQUENCE [LARGE SCALE GENOMIC DNA]</scope>
    <source>
        <strain evidence="2">cv. AL8/78</strain>
    </source>
</reference>
<dbReference type="Proteomes" id="UP000015105">
    <property type="component" value="Chromosome 7D"/>
</dbReference>
<reference evidence="1" key="3">
    <citation type="journal article" date="2017" name="Nature">
        <title>Genome sequence of the progenitor of the wheat D genome Aegilops tauschii.</title>
        <authorList>
            <person name="Luo M.C."/>
            <person name="Gu Y.Q."/>
            <person name="Puiu D."/>
            <person name="Wang H."/>
            <person name="Twardziok S.O."/>
            <person name="Deal K.R."/>
            <person name="Huo N."/>
            <person name="Zhu T."/>
            <person name="Wang L."/>
            <person name="Wang Y."/>
            <person name="McGuire P.E."/>
            <person name="Liu S."/>
            <person name="Long H."/>
            <person name="Ramasamy R.K."/>
            <person name="Rodriguez J.C."/>
            <person name="Van S.L."/>
            <person name="Yuan L."/>
            <person name="Wang Z."/>
            <person name="Xia Z."/>
            <person name="Xiao L."/>
            <person name="Anderson O.D."/>
            <person name="Ouyang S."/>
            <person name="Liang Y."/>
            <person name="Zimin A.V."/>
            <person name="Pertea G."/>
            <person name="Qi P."/>
            <person name="Bennetzen J.L."/>
            <person name="Dai X."/>
            <person name="Dawson M.W."/>
            <person name="Muller H.G."/>
            <person name="Kugler K."/>
            <person name="Rivarola-Duarte L."/>
            <person name="Spannagl M."/>
            <person name="Mayer K.F.X."/>
            <person name="Lu F.H."/>
            <person name="Bevan M.W."/>
            <person name="Leroy P."/>
            <person name="Li P."/>
            <person name="You F.M."/>
            <person name="Sun Q."/>
            <person name="Liu Z."/>
            <person name="Lyons E."/>
            <person name="Wicker T."/>
            <person name="Salzberg S.L."/>
            <person name="Devos K.M."/>
            <person name="Dvorak J."/>
        </authorList>
    </citation>
    <scope>NUCLEOTIDE SEQUENCE [LARGE SCALE GENOMIC DNA]</scope>
    <source>
        <strain evidence="1">cv. AL8/78</strain>
    </source>
</reference>
<keyword evidence="2" id="KW-1185">Reference proteome</keyword>
<dbReference type="Gramene" id="AET7Gv20380500.7">
    <property type="protein sequence ID" value="AET7Gv20380500.7"/>
    <property type="gene ID" value="AET7Gv20380500"/>
</dbReference>
<dbReference type="EnsemblPlants" id="AET7Gv20380500.7">
    <property type="protein sequence ID" value="AET7Gv20380500.7"/>
    <property type="gene ID" value="AET7Gv20380500"/>
</dbReference>
<dbReference type="AlphaFoldDB" id="A0A453QZA7"/>
<evidence type="ECO:0000313" key="2">
    <source>
        <dbReference type="Proteomes" id="UP000015105"/>
    </source>
</evidence>
<evidence type="ECO:0000313" key="1">
    <source>
        <dbReference type="EnsemblPlants" id="AET7Gv20380500.7"/>
    </source>
</evidence>
<sequence length="82" mass="9118">QPSILSSSPEIQPTGCIRLMDWIDVIMSGPRRWRGCNLRGTSWGSCVSGTGTGWRRYWTAMSSGQRGWGTLMNPSSARNTRI</sequence>
<reference evidence="1" key="4">
    <citation type="submission" date="2019-03" db="UniProtKB">
        <authorList>
            <consortium name="EnsemblPlants"/>
        </authorList>
    </citation>
    <scope>IDENTIFICATION</scope>
</reference>
<protein>
    <submittedName>
        <fullName evidence="1">Uncharacterized protein</fullName>
    </submittedName>
</protein>
<proteinExistence type="predicted"/>
<reference evidence="2" key="1">
    <citation type="journal article" date="2014" name="Science">
        <title>Ancient hybridizations among the ancestral genomes of bread wheat.</title>
        <authorList>
            <consortium name="International Wheat Genome Sequencing Consortium,"/>
            <person name="Marcussen T."/>
            <person name="Sandve S.R."/>
            <person name="Heier L."/>
            <person name="Spannagl M."/>
            <person name="Pfeifer M."/>
            <person name="Jakobsen K.S."/>
            <person name="Wulff B.B."/>
            <person name="Steuernagel B."/>
            <person name="Mayer K.F."/>
            <person name="Olsen O.A."/>
        </authorList>
    </citation>
    <scope>NUCLEOTIDE SEQUENCE [LARGE SCALE GENOMIC DNA]</scope>
    <source>
        <strain evidence="2">cv. AL8/78</strain>
    </source>
</reference>
<name>A0A453QZA7_AEGTS</name>
<accession>A0A453QZA7</accession>